<keyword evidence="4" id="KW-1185">Reference proteome</keyword>
<dbReference type="InterPro" id="IPR031421">
    <property type="entry name" value="DUF4666"/>
</dbReference>
<dbReference type="PANTHER" id="PTHR33730:SF38">
    <property type="match status" value="1"/>
</dbReference>
<dbReference type="Gramene" id="Vigun04g047400.1.v1.2">
    <property type="protein sequence ID" value="Vigun04g047400.1.v1.2.CDS.1"/>
    <property type="gene ID" value="Vigun04g047400.v1.2"/>
</dbReference>
<dbReference type="EMBL" id="CP039349">
    <property type="protein sequence ID" value="QCD92541.1"/>
    <property type="molecule type" value="Genomic_DNA"/>
</dbReference>
<dbReference type="Pfam" id="PF15697">
    <property type="entry name" value="DUF4666"/>
    <property type="match status" value="1"/>
</dbReference>
<gene>
    <name evidence="2" type="ORF">DEO72_LG5g606</name>
    <name evidence="3" type="ORF">DEO72_LG5g607</name>
</gene>
<proteinExistence type="predicted"/>
<evidence type="ECO:0000313" key="3">
    <source>
        <dbReference type="EMBL" id="QCD92541.1"/>
    </source>
</evidence>
<dbReference type="OrthoDB" id="10445245at2759"/>
<evidence type="ECO:0000313" key="2">
    <source>
        <dbReference type="EMBL" id="QCD92540.1"/>
    </source>
</evidence>
<evidence type="ECO:0000313" key="4">
    <source>
        <dbReference type="Proteomes" id="UP000501690"/>
    </source>
</evidence>
<protein>
    <submittedName>
        <fullName evidence="2">Uncharacterized protein</fullName>
    </submittedName>
</protein>
<organism evidence="2 4">
    <name type="scientific">Vigna unguiculata</name>
    <name type="common">Cowpea</name>
    <dbReference type="NCBI Taxonomy" id="3917"/>
    <lineage>
        <taxon>Eukaryota</taxon>
        <taxon>Viridiplantae</taxon>
        <taxon>Streptophyta</taxon>
        <taxon>Embryophyta</taxon>
        <taxon>Tracheophyta</taxon>
        <taxon>Spermatophyta</taxon>
        <taxon>Magnoliopsida</taxon>
        <taxon>eudicotyledons</taxon>
        <taxon>Gunneridae</taxon>
        <taxon>Pentapetalae</taxon>
        <taxon>rosids</taxon>
        <taxon>fabids</taxon>
        <taxon>Fabales</taxon>
        <taxon>Fabaceae</taxon>
        <taxon>Papilionoideae</taxon>
        <taxon>50 kb inversion clade</taxon>
        <taxon>NPAAA clade</taxon>
        <taxon>indigoferoid/millettioid clade</taxon>
        <taxon>Phaseoleae</taxon>
        <taxon>Vigna</taxon>
    </lineage>
</organism>
<feature type="compositionally biased region" description="Basic and acidic residues" evidence="1">
    <location>
        <begin position="66"/>
        <end position="75"/>
    </location>
</feature>
<dbReference type="EMBL" id="CP039349">
    <property type="protein sequence ID" value="QCD92540.1"/>
    <property type="molecule type" value="Genomic_DNA"/>
</dbReference>
<dbReference type="AlphaFoldDB" id="A0A4D6LVR2"/>
<dbReference type="Proteomes" id="UP000501690">
    <property type="component" value="Linkage Group LG5"/>
</dbReference>
<name>A0A4D6LVR2_VIGUN</name>
<feature type="region of interest" description="Disordered" evidence="1">
    <location>
        <begin position="65"/>
        <end position="89"/>
    </location>
</feature>
<accession>A0A4D6LVR2</accession>
<dbReference type="PANTHER" id="PTHR33730">
    <property type="entry name" value="OS05G0542732 PROTEIN-RELATED"/>
    <property type="match status" value="1"/>
</dbReference>
<feature type="compositionally biased region" description="Polar residues" evidence="1">
    <location>
        <begin position="76"/>
        <end position="89"/>
    </location>
</feature>
<evidence type="ECO:0000256" key="1">
    <source>
        <dbReference type="SAM" id="MobiDB-lite"/>
    </source>
</evidence>
<sequence>MNSLQRSSFSFRRQGSSGKIWQDQIQFEDAKGNGNAAAGAALKNKMKNNNKEANVPQIEEAIAGRTFHENDEGDAHSNTSPSSLSKSQNKVHGSFFSSICGLCMNNPSGRD</sequence>
<reference evidence="2 4" key="1">
    <citation type="submission" date="2019-04" db="EMBL/GenBank/DDBJ databases">
        <title>An improved genome assembly and genetic linkage map for asparagus bean, Vigna unguiculata ssp. sesquipedialis.</title>
        <authorList>
            <person name="Xia Q."/>
            <person name="Zhang R."/>
            <person name="Dong Y."/>
        </authorList>
    </citation>
    <scope>NUCLEOTIDE SEQUENCE [LARGE SCALE GENOMIC DNA]</scope>
    <source>
        <tissue evidence="2">Leaf</tissue>
    </source>
</reference>